<evidence type="ECO:0000313" key="1">
    <source>
        <dbReference type="EMBL" id="ALH46388.1"/>
    </source>
</evidence>
<gene>
    <name evidence="1" type="ORF">TRIPP_15</name>
</gene>
<keyword evidence="2" id="KW-1185">Reference proteome</keyword>
<dbReference type="KEGG" id="vg:26636973"/>
<organism evidence="1 2">
    <name type="scientific">Paenibacillus phage Tripp</name>
    <dbReference type="NCBI Taxonomy" id="1718161"/>
    <lineage>
        <taxon>Viruses</taxon>
        <taxon>Duplodnaviria</taxon>
        <taxon>Heunggongvirae</taxon>
        <taxon>Uroviricota</taxon>
        <taxon>Caudoviricetes</taxon>
        <taxon>Halcyonevirus</taxon>
        <taxon>Halcyonevirus tripp</taxon>
    </lineage>
</organism>
<proteinExistence type="predicted"/>
<protein>
    <submittedName>
        <fullName evidence="1">Uncharacterized protein</fullName>
    </submittedName>
</protein>
<accession>A0A0N9RZB8</accession>
<evidence type="ECO:0000313" key="2">
    <source>
        <dbReference type="Proteomes" id="UP000204254"/>
    </source>
</evidence>
<dbReference type="GeneID" id="26636973"/>
<sequence>MPDILAKTREHQAAKELRLAQMLLATNGRHLPEDDQKQYIHEMRKAAGIKTKQEEQRFSREKMDELRAFTDKYMR</sequence>
<dbReference type="Proteomes" id="UP000204254">
    <property type="component" value="Segment"/>
</dbReference>
<reference evidence="1 2" key="1">
    <citation type="journal article" date="2016" name="Genome Announc.">
        <title>Paenibacillus larvae Phage Tripp Genome Has 378-Base-Pair Terminal Repeats.</title>
        <authorList>
            <person name="Abraham J."/>
            <person name="Bousquet A.C."/>
            <person name="Bruff E."/>
            <person name="Carson N."/>
            <person name="Clark A."/>
            <person name="Connell A."/>
            <person name="Davis Z."/>
            <person name="Dums J."/>
            <person name="Everington C."/>
            <person name="Groth A."/>
            <person name="Hawes N."/>
            <person name="McArthur N."/>
            <person name="McKenney C."/>
            <person name="Oufkir A."/>
            <person name="Pearce B."/>
            <person name="Rampal S."/>
            <person name="Rozier H."/>
            <person name="Schaff J."/>
            <person name="Slehria T."/>
            <person name="Carson S."/>
            <person name="Miller E.S."/>
        </authorList>
    </citation>
    <scope>NUCLEOTIDE SEQUENCE [LARGE SCALE GENOMIC DNA]</scope>
</reference>
<name>A0A0N9RZB8_9CAUD</name>
<dbReference type="EMBL" id="KT755656">
    <property type="protein sequence ID" value="ALH46388.1"/>
    <property type="molecule type" value="Genomic_DNA"/>
</dbReference>
<dbReference type="RefSeq" id="YP_009210535.1">
    <property type="nucleotide sequence ID" value="NC_028930.1"/>
</dbReference>